<evidence type="ECO:0000313" key="2">
    <source>
        <dbReference type="EMBL" id="PWT44435.1"/>
    </source>
</evidence>
<feature type="compositionally biased region" description="Basic and acidic residues" evidence="1">
    <location>
        <begin position="155"/>
        <end position="166"/>
    </location>
</feature>
<sequence length="179" mass="20939">MAERRMISRKIAEDDRFVDMHPVSKLLYFYLVLNADDDGFVGSVKMINFLTNADQSNYDELLENNLILEPTKNGVYVITDWYAQNKIEPKIYKATEYLSVRALLFIKTNFAYTTNPDEKDVISPVDYWIKQGRDKKTPPEIQAQQYLEQFQETSKKVPRSVEETSKKVLAQNRLDKSRL</sequence>
<evidence type="ECO:0000256" key="1">
    <source>
        <dbReference type="SAM" id="MobiDB-lite"/>
    </source>
</evidence>
<feature type="non-terminal residue" evidence="2">
    <location>
        <position position="179"/>
    </location>
</feature>
<proteinExistence type="predicted"/>
<comment type="caution">
    <text evidence="2">The sequence shown here is derived from an EMBL/GenBank/DDBJ whole genome shotgun (WGS) entry which is preliminary data.</text>
</comment>
<name>A0A317GDT0_LIMRT</name>
<dbReference type="AlphaFoldDB" id="A0A317GDT0"/>
<dbReference type="EMBL" id="QGHS01000244">
    <property type="protein sequence ID" value="PWT44435.1"/>
    <property type="molecule type" value="Genomic_DNA"/>
</dbReference>
<evidence type="ECO:0008006" key="4">
    <source>
        <dbReference type="Google" id="ProtNLM"/>
    </source>
</evidence>
<feature type="region of interest" description="Disordered" evidence="1">
    <location>
        <begin position="155"/>
        <end position="179"/>
    </location>
</feature>
<evidence type="ECO:0000313" key="3">
    <source>
        <dbReference type="Proteomes" id="UP000245866"/>
    </source>
</evidence>
<organism evidence="2 3">
    <name type="scientific">Limosilactobacillus reuteri</name>
    <name type="common">Lactobacillus reuteri</name>
    <dbReference type="NCBI Taxonomy" id="1598"/>
    <lineage>
        <taxon>Bacteria</taxon>
        <taxon>Bacillati</taxon>
        <taxon>Bacillota</taxon>
        <taxon>Bacilli</taxon>
        <taxon>Lactobacillales</taxon>
        <taxon>Lactobacillaceae</taxon>
        <taxon>Limosilactobacillus</taxon>
    </lineage>
</organism>
<reference evidence="2 3" key="1">
    <citation type="journal article" date="2018" name="Front. Microbiol.">
        <title>Comparative Genomics of the Herbivore Gut Symbiont Lactobacillus reuteri Reveals Genetic Diversity and Lifestyle Adaptation.</title>
        <authorList>
            <person name="Zhao J."/>
        </authorList>
    </citation>
    <scope>NUCLEOTIDE SEQUENCE [LARGE SCALE GENOMIC DNA]</scope>
    <source>
        <strain evidence="2 3">LR12</strain>
    </source>
</reference>
<gene>
    <name evidence="2" type="ORF">DKZ23_10600</name>
</gene>
<protein>
    <recommendedName>
        <fullName evidence="4">Replisome organizer</fullName>
    </recommendedName>
</protein>
<dbReference type="Proteomes" id="UP000245866">
    <property type="component" value="Unassembled WGS sequence"/>
</dbReference>
<accession>A0A317GDT0</accession>